<evidence type="ECO:0000256" key="19">
    <source>
        <dbReference type="ARBA" id="ARBA00044678"/>
    </source>
</evidence>
<feature type="domain" description="DNA-directed DNA polymerase X" evidence="25">
    <location>
        <begin position="32"/>
        <end position="345"/>
    </location>
</feature>
<dbReference type="Pfam" id="PF02811">
    <property type="entry name" value="PHP"/>
    <property type="match status" value="1"/>
</dbReference>
<dbReference type="Gene3D" id="3.20.20.140">
    <property type="entry name" value="Metal-dependent hydrolases"/>
    <property type="match status" value="1"/>
</dbReference>
<dbReference type="GO" id="GO:0008270">
    <property type="term" value="F:zinc ion binding"/>
    <property type="evidence" value="ECO:0007669"/>
    <property type="project" value="TreeGrafter"/>
</dbReference>
<dbReference type="Pfam" id="PF14716">
    <property type="entry name" value="HHH_8"/>
    <property type="match status" value="1"/>
</dbReference>
<dbReference type="InterPro" id="IPR027421">
    <property type="entry name" value="DNA_pol_lamdba_lyase_dom_sf"/>
</dbReference>
<feature type="domain" description="Polymerase/histidinol phosphatase N-terminal" evidence="24">
    <location>
        <begin position="369"/>
        <end position="447"/>
    </location>
</feature>
<evidence type="ECO:0000259" key="24">
    <source>
        <dbReference type="SMART" id="SM00481"/>
    </source>
</evidence>
<dbReference type="InterPro" id="IPR022311">
    <property type="entry name" value="PolX-like"/>
</dbReference>
<organism evidence="26 27">
    <name type="scientific">Actinospica durhamensis</name>
    <dbReference type="NCBI Taxonomy" id="1508375"/>
    <lineage>
        <taxon>Bacteria</taxon>
        <taxon>Bacillati</taxon>
        <taxon>Actinomycetota</taxon>
        <taxon>Actinomycetes</taxon>
        <taxon>Catenulisporales</taxon>
        <taxon>Actinospicaceae</taxon>
        <taxon>Actinospica</taxon>
    </lineage>
</organism>
<keyword evidence="11" id="KW-0227">DNA damage</keyword>
<sequence>MLGRPPRPGPVSRRGWPRPPSPPSVEAVTGAVTNDEVAAALTELADLTSIGGGDAFKARAYEKAARAVGGHRVEVATLDAKQLQQIPGVGKAIAEKIIEFCRSGTFPALEKQRAAVPEGLRHLVRIPGLGPKRALVLYQELGVTSVDELQAAVDAGRLDDLPGFGAKTAENLRHGVQVLRSSAGRVHIDVATAAAERIVGVLSEVPGCVRCAYAGSLRRSRETVGDVDVLAASTNPEPLMRALKAMPDVADVIGSGAKKTSIRTTAGLQVDLRVVPPESWGAALQYFTGSKAHNVRLRTIAVHAGLKLSEYGLFDGGTDELIGSRTEEELYRRLGLAWVAPPLREDRGEIEAAQEDRLPVLVTEGDIRGDLHTHTDLTDGVAPLEEMVRAAAARGYAYLAVTDHAPNLSMQRMTTEKMLAQREQVRRLDRVHRRMRLLHGTELNIDPDGAVDWDEEVLAGFDLCVASVHSHFDQPRAAMTRRLIRACENPYVHVIGHPSTRMLGRRDAVDADWEAVFQAAARTGTALEINSSPERLDLGDALVLAARAAGVKFAVNTDAHATAHLDNLRYGVGTAQRGWLTADDVINTWTLRRLQSFLRRKSANT</sequence>
<dbReference type="InterPro" id="IPR043519">
    <property type="entry name" value="NT_sf"/>
</dbReference>
<feature type="region of interest" description="Disordered" evidence="22">
    <location>
        <begin position="1"/>
        <end position="27"/>
    </location>
</feature>
<name>A0A941IP95_9ACTN</name>
<comment type="caution">
    <text evidence="26">The sequence shown here is derived from an EMBL/GenBank/DDBJ whole genome shotgun (WGS) entry which is preliminary data.</text>
</comment>
<evidence type="ECO:0000313" key="26">
    <source>
        <dbReference type="EMBL" id="MBR7834869.1"/>
    </source>
</evidence>
<comment type="subcellular location">
    <subcellularLocation>
        <location evidence="2">Cytoplasm</location>
    </subcellularLocation>
</comment>
<dbReference type="InterPro" id="IPR002054">
    <property type="entry name" value="DNA-dir_DNA_pol_X"/>
</dbReference>
<evidence type="ECO:0000256" key="8">
    <source>
        <dbReference type="ARBA" id="ARBA00022679"/>
    </source>
</evidence>
<dbReference type="InterPro" id="IPR016195">
    <property type="entry name" value="Pol/histidinol_Pase-like"/>
</dbReference>
<dbReference type="InterPro" id="IPR050243">
    <property type="entry name" value="PHP_phosphatase"/>
</dbReference>
<dbReference type="GO" id="GO:0003677">
    <property type="term" value="F:DNA binding"/>
    <property type="evidence" value="ECO:0007669"/>
    <property type="project" value="InterPro"/>
</dbReference>
<keyword evidence="13" id="KW-0239">DNA-directed DNA polymerase</keyword>
<comment type="catalytic activity">
    <reaction evidence="21">
        <text>DNA(n) + a 2'-deoxyribonucleoside 5'-triphosphate = DNA(n+1) + diphosphate</text>
        <dbReference type="Rhea" id="RHEA:22508"/>
        <dbReference type="Rhea" id="RHEA-COMP:17339"/>
        <dbReference type="Rhea" id="RHEA-COMP:17340"/>
        <dbReference type="ChEBI" id="CHEBI:33019"/>
        <dbReference type="ChEBI" id="CHEBI:61560"/>
        <dbReference type="ChEBI" id="CHEBI:173112"/>
        <dbReference type="EC" id="2.7.7.7"/>
    </reaction>
</comment>
<evidence type="ECO:0000256" key="22">
    <source>
        <dbReference type="SAM" id="MobiDB-lite"/>
    </source>
</evidence>
<keyword evidence="12" id="KW-0832">Ubl conjugation</keyword>
<dbReference type="GO" id="GO:0042578">
    <property type="term" value="F:phosphoric ester hydrolase activity"/>
    <property type="evidence" value="ECO:0007669"/>
    <property type="project" value="TreeGrafter"/>
</dbReference>
<dbReference type="CDD" id="cd00141">
    <property type="entry name" value="NT_POLXc"/>
    <property type="match status" value="1"/>
</dbReference>
<keyword evidence="9" id="KW-0548">Nucleotidyltransferase</keyword>
<evidence type="ECO:0000256" key="17">
    <source>
        <dbReference type="ARBA" id="ARBA00035726"/>
    </source>
</evidence>
<dbReference type="Gene3D" id="1.10.150.110">
    <property type="entry name" value="DNA polymerase beta, N-terminal domain-like"/>
    <property type="match status" value="1"/>
</dbReference>
<dbReference type="SUPFAM" id="SSF47802">
    <property type="entry name" value="DNA polymerase beta, N-terminal domain-like"/>
    <property type="match status" value="1"/>
</dbReference>
<dbReference type="Proteomes" id="UP000675781">
    <property type="component" value="Unassembled WGS sequence"/>
</dbReference>
<dbReference type="InterPro" id="IPR037160">
    <property type="entry name" value="DNA_Pol_thumb_sf"/>
</dbReference>
<comment type="catalytic activity">
    <reaction evidence="18">
        <text>2'-deoxyribonucleotide-(2'-deoxyribose 5'-phosphate)-2'-deoxyribonucleotide-DNA = a 3'-end 2'-deoxyribonucleotide-(2,3-dehydro-2,3-deoxyribose 5'-phosphate)-DNA + a 5'-end 5'-phospho-2'-deoxyribonucleoside-DNA + H(+)</text>
        <dbReference type="Rhea" id="RHEA:66592"/>
        <dbReference type="Rhea" id="RHEA-COMP:13180"/>
        <dbReference type="Rhea" id="RHEA-COMP:16897"/>
        <dbReference type="Rhea" id="RHEA-COMP:17067"/>
        <dbReference type="ChEBI" id="CHEBI:15378"/>
        <dbReference type="ChEBI" id="CHEBI:136412"/>
        <dbReference type="ChEBI" id="CHEBI:157695"/>
        <dbReference type="ChEBI" id="CHEBI:167181"/>
        <dbReference type="EC" id="4.2.99.18"/>
    </reaction>
</comment>
<protein>
    <recommendedName>
        <fullName evidence="5">DNA polymerase beta</fullName>
        <ecNumber evidence="3">2.7.7.7</ecNumber>
        <ecNumber evidence="4">4.2.99.18</ecNumber>
    </recommendedName>
    <alternativeName>
        <fullName evidence="16">5'-deoxyribose-phosphate lyase</fullName>
    </alternativeName>
    <alternativeName>
        <fullName evidence="17">AP lyase</fullName>
    </alternativeName>
</protein>
<dbReference type="EC" id="4.2.99.18" evidence="4"/>
<dbReference type="InterPro" id="IPR010996">
    <property type="entry name" value="HHH_MUS81"/>
</dbReference>
<dbReference type="PANTHER" id="PTHR36928">
    <property type="entry name" value="PHOSPHATASE YCDX-RELATED"/>
    <property type="match status" value="1"/>
</dbReference>
<dbReference type="GO" id="GO:0005829">
    <property type="term" value="C:cytosol"/>
    <property type="evidence" value="ECO:0007669"/>
    <property type="project" value="TreeGrafter"/>
</dbReference>
<dbReference type="EMBL" id="JAGSOG010000073">
    <property type="protein sequence ID" value="MBR7834869.1"/>
    <property type="molecule type" value="Genomic_DNA"/>
</dbReference>
<dbReference type="InterPro" id="IPR004013">
    <property type="entry name" value="PHP_dom"/>
</dbReference>
<dbReference type="PIRSF" id="PIRSF005047">
    <property type="entry name" value="UCP005047_YshC"/>
    <property type="match status" value="1"/>
</dbReference>
<dbReference type="GO" id="GO:0140078">
    <property type="term" value="F:class I DNA-(apurinic or apyrimidinic site) endonuclease activity"/>
    <property type="evidence" value="ECO:0007669"/>
    <property type="project" value="UniProtKB-EC"/>
</dbReference>
<evidence type="ECO:0000256" key="11">
    <source>
        <dbReference type="ARBA" id="ARBA00022763"/>
    </source>
</evidence>
<keyword evidence="15" id="KW-0234">DNA repair</keyword>
<dbReference type="InterPro" id="IPR029398">
    <property type="entry name" value="PolB_thumb"/>
</dbReference>
<comment type="cofactor">
    <cofactor evidence="1">
        <name>Mg(2+)</name>
        <dbReference type="ChEBI" id="CHEBI:18420"/>
    </cofactor>
</comment>
<evidence type="ECO:0000256" key="9">
    <source>
        <dbReference type="ARBA" id="ARBA00022695"/>
    </source>
</evidence>
<dbReference type="PRINTS" id="PR00870">
    <property type="entry name" value="DNAPOLXBETA"/>
</dbReference>
<feature type="domain" description="Helix-hairpin-helix DNA-binding motif class 1" evidence="23">
    <location>
        <begin position="81"/>
        <end position="100"/>
    </location>
</feature>
<dbReference type="InterPro" id="IPR003583">
    <property type="entry name" value="Hlx-hairpin-Hlx_DNA-bd_motif"/>
</dbReference>
<dbReference type="SMART" id="SM00278">
    <property type="entry name" value="HhH1"/>
    <property type="match status" value="3"/>
</dbReference>
<evidence type="ECO:0000256" key="4">
    <source>
        <dbReference type="ARBA" id="ARBA00012720"/>
    </source>
</evidence>
<evidence type="ECO:0000256" key="21">
    <source>
        <dbReference type="ARBA" id="ARBA00049244"/>
    </source>
</evidence>
<keyword evidence="8" id="KW-0808">Transferase</keyword>
<dbReference type="SMART" id="SM00481">
    <property type="entry name" value="POLIIIAc"/>
    <property type="match status" value="1"/>
</dbReference>
<keyword evidence="27" id="KW-1185">Reference proteome</keyword>
<dbReference type="SMART" id="SM00483">
    <property type="entry name" value="POLXc"/>
    <property type="match status" value="1"/>
</dbReference>
<keyword evidence="26" id="KW-0269">Exonuclease</keyword>
<keyword evidence="7" id="KW-0237">DNA synthesis</keyword>
<evidence type="ECO:0000313" key="27">
    <source>
        <dbReference type="Proteomes" id="UP000675781"/>
    </source>
</evidence>
<dbReference type="Gene3D" id="3.30.210.10">
    <property type="entry name" value="DNA polymerase, thumb domain"/>
    <property type="match status" value="1"/>
</dbReference>
<evidence type="ECO:0000256" key="6">
    <source>
        <dbReference type="ARBA" id="ARBA00022481"/>
    </source>
</evidence>
<dbReference type="Gene3D" id="3.30.460.10">
    <property type="entry name" value="Beta Polymerase, domain 2"/>
    <property type="match status" value="1"/>
</dbReference>
<dbReference type="InterPro" id="IPR002008">
    <property type="entry name" value="DNA_pol_X_beta-like"/>
</dbReference>
<feature type="domain" description="Helix-hairpin-helix DNA-binding motif class 1" evidence="23">
    <location>
        <begin position="156"/>
        <end position="175"/>
    </location>
</feature>
<dbReference type="CDD" id="cd07436">
    <property type="entry name" value="PHP_PolX"/>
    <property type="match status" value="1"/>
</dbReference>
<comment type="catalytic activity">
    <reaction evidence="19">
        <text>a 5'-end 2'-deoxyribose-2'-deoxyribonucleotide-DNA = (2E,4S)-4-hydroxypenten-2-al-5-phosphate + a 5'-end 5'-phospho-2'-deoxyribonucleoside-DNA + H(+)</text>
        <dbReference type="Rhea" id="RHEA:76255"/>
        <dbReference type="Rhea" id="RHEA-COMP:13180"/>
        <dbReference type="Rhea" id="RHEA-COMP:18657"/>
        <dbReference type="ChEBI" id="CHEBI:15378"/>
        <dbReference type="ChEBI" id="CHEBI:136412"/>
        <dbReference type="ChEBI" id="CHEBI:195194"/>
        <dbReference type="ChEBI" id="CHEBI:195195"/>
    </reaction>
</comment>
<evidence type="ECO:0000256" key="5">
    <source>
        <dbReference type="ARBA" id="ARBA00020020"/>
    </source>
</evidence>
<dbReference type="GO" id="GO:0006281">
    <property type="term" value="P:DNA repair"/>
    <property type="evidence" value="ECO:0007669"/>
    <property type="project" value="UniProtKB-KW"/>
</dbReference>
<dbReference type="GO" id="GO:0003887">
    <property type="term" value="F:DNA-directed DNA polymerase activity"/>
    <property type="evidence" value="ECO:0007669"/>
    <property type="project" value="UniProtKB-KW"/>
</dbReference>
<keyword evidence="26" id="KW-0540">Nuclease</keyword>
<evidence type="ECO:0000256" key="14">
    <source>
        <dbReference type="ARBA" id="ARBA00023053"/>
    </source>
</evidence>
<evidence type="ECO:0000256" key="16">
    <source>
        <dbReference type="ARBA" id="ARBA00035717"/>
    </source>
</evidence>
<dbReference type="SUPFAM" id="SSF158702">
    <property type="entry name" value="Sec63 N-terminal domain-like"/>
    <property type="match status" value="1"/>
</dbReference>
<dbReference type="Pfam" id="PF14791">
    <property type="entry name" value="DNA_pol_B_thumb"/>
    <property type="match status" value="1"/>
</dbReference>
<evidence type="ECO:0000256" key="2">
    <source>
        <dbReference type="ARBA" id="ARBA00004496"/>
    </source>
</evidence>
<evidence type="ECO:0000256" key="3">
    <source>
        <dbReference type="ARBA" id="ARBA00012417"/>
    </source>
</evidence>
<dbReference type="NCBIfam" id="NF006375">
    <property type="entry name" value="PRK08609.1"/>
    <property type="match status" value="1"/>
</dbReference>
<evidence type="ECO:0000256" key="13">
    <source>
        <dbReference type="ARBA" id="ARBA00022932"/>
    </source>
</evidence>
<dbReference type="Gene3D" id="1.10.150.20">
    <property type="entry name" value="5' to 3' exonuclease, C-terminal subdomain"/>
    <property type="match status" value="1"/>
</dbReference>
<dbReference type="Pfam" id="PF14520">
    <property type="entry name" value="HHH_5"/>
    <property type="match status" value="1"/>
</dbReference>
<evidence type="ECO:0000256" key="10">
    <source>
        <dbReference type="ARBA" id="ARBA00022705"/>
    </source>
</evidence>
<evidence type="ECO:0000259" key="25">
    <source>
        <dbReference type="SMART" id="SM00483"/>
    </source>
</evidence>
<dbReference type="GO" id="GO:0004527">
    <property type="term" value="F:exonuclease activity"/>
    <property type="evidence" value="ECO:0007669"/>
    <property type="project" value="UniProtKB-KW"/>
</dbReference>
<proteinExistence type="predicted"/>
<dbReference type="PANTHER" id="PTHR36928:SF1">
    <property type="entry name" value="PHOSPHATASE YCDX-RELATED"/>
    <property type="match status" value="1"/>
</dbReference>
<evidence type="ECO:0000256" key="15">
    <source>
        <dbReference type="ARBA" id="ARBA00023204"/>
    </source>
</evidence>
<dbReference type="SUPFAM" id="SSF81301">
    <property type="entry name" value="Nucleotidyltransferase"/>
    <property type="match status" value="1"/>
</dbReference>
<evidence type="ECO:0000256" key="7">
    <source>
        <dbReference type="ARBA" id="ARBA00022634"/>
    </source>
</evidence>
<comment type="function">
    <text evidence="20">Repair polymerase that plays a key role in base-excision repair. During this process, the damaged base is excised by specific DNA glycosylases, the DNA backbone is nicked at the abasic site by an apurinic/apyrimidic (AP) endonuclease, and POLB removes 5'-deoxyribose-phosphate from the preincised AP site acting as a 5'-deoxyribose-phosphate lyase (5'-dRP lyase); through its DNA polymerase activity, it adds one nucleotide to the 3' end of the arising single-nucleotide gap. Conducts 'gap-filling' DNA synthesis in a stepwise distributive fashion rather than in a processive fashion as for other DNA polymerases. It is also able to cleave sugar-phosphate bonds 3' to an intact AP site, acting as an AP lyase.</text>
</comment>
<gene>
    <name evidence="26" type="primary">polX</name>
    <name evidence="26" type="ORF">KDL01_16470</name>
</gene>
<keyword evidence="26" id="KW-0378">Hydrolase</keyword>
<evidence type="ECO:0000259" key="23">
    <source>
        <dbReference type="SMART" id="SM00278"/>
    </source>
</evidence>
<keyword evidence="10" id="KW-0235">DNA replication</keyword>
<evidence type="ECO:0000256" key="1">
    <source>
        <dbReference type="ARBA" id="ARBA00001946"/>
    </source>
</evidence>
<reference evidence="26" key="1">
    <citation type="submission" date="2021-04" db="EMBL/GenBank/DDBJ databases">
        <title>Genome based classification of Actinospica acidithermotolerans sp. nov., an actinobacterium isolated from an Indonesian hot spring.</title>
        <authorList>
            <person name="Kusuma A.B."/>
            <person name="Putra K.E."/>
            <person name="Nafisah S."/>
            <person name="Loh J."/>
            <person name="Nouioui I."/>
            <person name="Goodfellow M."/>
        </authorList>
    </citation>
    <scope>NUCLEOTIDE SEQUENCE</scope>
    <source>
        <strain evidence="26">CSCA 57</strain>
    </source>
</reference>
<evidence type="ECO:0000256" key="18">
    <source>
        <dbReference type="ARBA" id="ARBA00044632"/>
    </source>
</evidence>
<accession>A0A941IP95</accession>
<dbReference type="InterPro" id="IPR047967">
    <property type="entry name" value="PolX_PHP"/>
</dbReference>
<keyword evidence="14" id="KW-0915">Sodium</keyword>
<evidence type="ECO:0000256" key="20">
    <source>
        <dbReference type="ARBA" id="ARBA00045548"/>
    </source>
</evidence>
<dbReference type="AlphaFoldDB" id="A0A941IP95"/>
<dbReference type="FunFam" id="3.20.20.140:FF:000047">
    <property type="entry name" value="PHP domain-containing protein"/>
    <property type="match status" value="1"/>
</dbReference>
<feature type="domain" description="Helix-hairpin-helix DNA-binding motif class 1" evidence="23">
    <location>
        <begin position="121"/>
        <end position="140"/>
    </location>
</feature>
<evidence type="ECO:0000256" key="12">
    <source>
        <dbReference type="ARBA" id="ARBA00022843"/>
    </source>
</evidence>
<dbReference type="SUPFAM" id="SSF89550">
    <property type="entry name" value="PHP domain-like"/>
    <property type="match status" value="1"/>
</dbReference>
<keyword evidence="6" id="KW-0488">Methylation</keyword>
<dbReference type="EC" id="2.7.7.7" evidence="3"/>
<dbReference type="InterPro" id="IPR003141">
    <property type="entry name" value="Pol/His_phosphatase_N"/>
</dbReference>